<accession>A0ABN7X5H8</accession>
<name>A0ABN7X5H8_GIGMA</name>
<proteinExistence type="predicted"/>
<gene>
    <name evidence="1" type="ORF">GMARGA_LOCUS39250</name>
</gene>
<reference evidence="1 2" key="1">
    <citation type="submission" date="2021-06" db="EMBL/GenBank/DDBJ databases">
        <authorList>
            <person name="Kallberg Y."/>
            <person name="Tangrot J."/>
            <person name="Rosling A."/>
        </authorList>
    </citation>
    <scope>NUCLEOTIDE SEQUENCE [LARGE SCALE GENOMIC DNA]</scope>
    <source>
        <strain evidence="1 2">120-4 pot B 10/14</strain>
    </source>
</reference>
<evidence type="ECO:0000313" key="2">
    <source>
        <dbReference type="Proteomes" id="UP000789901"/>
    </source>
</evidence>
<evidence type="ECO:0000313" key="1">
    <source>
        <dbReference type="EMBL" id="CAG8848582.1"/>
    </source>
</evidence>
<sequence length="202" mass="23888">MNKDNELDKEFREYKSAKKYYRQSKLSKEQFYTIRVKLFNATTASINYDAVFKVYKETEDDDNDVLNSRIKYKLGLHYLSGVGCKQDINNGYKKIVEASKFHLPDAKYWIKENGGEKDHGAEVAKKLLYKDEYDKLKQNLKNRYEKENNGSEYVRLGLARYCIRRKMFDEALKLLNEVGQLQDKEISSQKEKLIKDVTKHLK</sequence>
<dbReference type="EMBL" id="CAJVQB010092682">
    <property type="protein sequence ID" value="CAG8848582.1"/>
    <property type="molecule type" value="Genomic_DNA"/>
</dbReference>
<keyword evidence="2" id="KW-1185">Reference proteome</keyword>
<comment type="caution">
    <text evidence="1">The sequence shown here is derived from an EMBL/GenBank/DDBJ whole genome shotgun (WGS) entry which is preliminary data.</text>
</comment>
<organism evidence="1 2">
    <name type="scientific">Gigaspora margarita</name>
    <dbReference type="NCBI Taxonomy" id="4874"/>
    <lineage>
        <taxon>Eukaryota</taxon>
        <taxon>Fungi</taxon>
        <taxon>Fungi incertae sedis</taxon>
        <taxon>Mucoromycota</taxon>
        <taxon>Glomeromycotina</taxon>
        <taxon>Glomeromycetes</taxon>
        <taxon>Diversisporales</taxon>
        <taxon>Gigasporaceae</taxon>
        <taxon>Gigaspora</taxon>
    </lineage>
</organism>
<dbReference type="Proteomes" id="UP000789901">
    <property type="component" value="Unassembled WGS sequence"/>
</dbReference>
<protein>
    <submittedName>
        <fullName evidence="1">34470_t:CDS:1</fullName>
    </submittedName>
</protein>